<reference evidence="8 9" key="1">
    <citation type="submission" date="2020-09" db="EMBL/GenBank/DDBJ databases">
        <title>Investigation of environmental microbes.</title>
        <authorList>
            <person name="Ou Y."/>
            <person name="Kang Q."/>
        </authorList>
    </citation>
    <scope>NUCLEOTIDE SEQUENCE [LARGE SCALE GENOMIC DNA]</scope>
    <source>
        <strain evidence="8 9">KJZ-14</strain>
    </source>
</reference>
<evidence type="ECO:0000259" key="6">
    <source>
        <dbReference type="PROSITE" id="PS50043"/>
    </source>
</evidence>
<dbReference type="PANTHER" id="PTHR43214:SF24">
    <property type="entry name" value="TRANSCRIPTIONAL REGULATORY PROTEIN NARL-RELATED"/>
    <property type="match status" value="1"/>
</dbReference>
<dbReference type="InterPro" id="IPR016032">
    <property type="entry name" value="Sig_transdc_resp-reg_C-effctor"/>
</dbReference>
<dbReference type="GeneID" id="96622953"/>
<feature type="modified residue" description="4-aspartylphosphate" evidence="5">
    <location>
        <position position="61"/>
    </location>
</feature>
<proteinExistence type="predicted"/>
<dbReference type="Proteomes" id="UP000516404">
    <property type="component" value="Chromosome"/>
</dbReference>
<feature type="domain" description="HTH luxR-type" evidence="6">
    <location>
        <begin position="143"/>
        <end position="208"/>
    </location>
</feature>
<gene>
    <name evidence="8" type="ORF">IDM49_01780</name>
</gene>
<dbReference type="SMART" id="SM00448">
    <property type="entry name" value="REC"/>
    <property type="match status" value="1"/>
</dbReference>
<dbReference type="Pfam" id="PF00196">
    <property type="entry name" value="GerE"/>
    <property type="match status" value="1"/>
</dbReference>
<dbReference type="SMART" id="SM00421">
    <property type="entry name" value="HTH_LUXR"/>
    <property type="match status" value="1"/>
</dbReference>
<keyword evidence="3" id="KW-0238">DNA-binding</keyword>
<evidence type="ECO:0000256" key="1">
    <source>
        <dbReference type="ARBA" id="ARBA00022553"/>
    </source>
</evidence>
<keyword evidence="9" id="KW-1185">Reference proteome</keyword>
<dbReference type="GO" id="GO:0003677">
    <property type="term" value="F:DNA binding"/>
    <property type="evidence" value="ECO:0007669"/>
    <property type="project" value="UniProtKB-KW"/>
</dbReference>
<dbReference type="GO" id="GO:0000160">
    <property type="term" value="P:phosphorelay signal transduction system"/>
    <property type="evidence" value="ECO:0007669"/>
    <property type="project" value="InterPro"/>
</dbReference>
<keyword evidence="1 5" id="KW-0597">Phosphoprotein</keyword>
<evidence type="ECO:0000313" key="8">
    <source>
        <dbReference type="EMBL" id="QNV38048.1"/>
    </source>
</evidence>
<evidence type="ECO:0000256" key="5">
    <source>
        <dbReference type="PROSITE-ProRule" id="PRU00169"/>
    </source>
</evidence>
<evidence type="ECO:0000313" key="9">
    <source>
        <dbReference type="Proteomes" id="UP000516404"/>
    </source>
</evidence>
<feature type="domain" description="Response regulatory" evidence="7">
    <location>
        <begin position="5"/>
        <end position="125"/>
    </location>
</feature>
<dbReference type="PROSITE" id="PS50110">
    <property type="entry name" value="RESPONSE_REGULATORY"/>
    <property type="match status" value="1"/>
</dbReference>
<dbReference type="KEGG" id="rter:IDM49_01780"/>
<dbReference type="InterPro" id="IPR001789">
    <property type="entry name" value="Sig_transdc_resp-reg_receiver"/>
</dbReference>
<dbReference type="AlphaFoldDB" id="A0A7H2BEF2"/>
<dbReference type="InterPro" id="IPR011006">
    <property type="entry name" value="CheY-like_superfamily"/>
</dbReference>
<organism evidence="8 9">
    <name type="scientific">Rothia terrae</name>
    <dbReference type="NCBI Taxonomy" id="396015"/>
    <lineage>
        <taxon>Bacteria</taxon>
        <taxon>Bacillati</taxon>
        <taxon>Actinomycetota</taxon>
        <taxon>Actinomycetes</taxon>
        <taxon>Micrococcales</taxon>
        <taxon>Micrococcaceae</taxon>
        <taxon>Rothia</taxon>
    </lineage>
</organism>
<dbReference type="EMBL" id="CP061539">
    <property type="protein sequence ID" value="QNV38048.1"/>
    <property type="molecule type" value="Genomic_DNA"/>
</dbReference>
<name>A0A7H2BEF2_9MICC</name>
<dbReference type="InterPro" id="IPR000792">
    <property type="entry name" value="Tscrpt_reg_LuxR_C"/>
</dbReference>
<dbReference type="InterPro" id="IPR058245">
    <property type="entry name" value="NreC/VraR/RcsB-like_REC"/>
</dbReference>
<dbReference type="RefSeq" id="WP_190724820.1">
    <property type="nucleotide sequence ID" value="NZ_CP061539.1"/>
</dbReference>
<evidence type="ECO:0000256" key="2">
    <source>
        <dbReference type="ARBA" id="ARBA00023015"/>
    </source>
</evidence>
<protein>
    <submittedName>
        <fullName evidence="8">Response regulator transcription factor</fullName>
    </submittedName>
</protein>
<dbReference type="GO" id="GO:0006355">
    <property type="term" value="P:regulation of DNA-templated transcription"/>
    <property type="evidence" value="ECO:0007669"/>
    <property type="project" value="InterPro"/>
</dbReference>
<dbReference type="SUPFAM" id="SSF52172">
    <property type="entry name" value="CheY-like"/>
    <property type="match status" value="1"/>
</dbReference>
<evidence type="ECO:0000259" key="7">
    <source>
        <dbReference type="PROSITE" id="PS50110"/>
    </source>
</evidence>
<accession>A0A7H2BEF2</accession>
<keyword evidence="2" id="KW-0805">Transcription regulation</keyword>
<sequence>MQPLNILLVDDHPIVRAGLRAVLSGFDDITVVAEASDGSEALDIARSLTQQGTALDVVVMDIQMKPMDGITATARFKAAGGPPVLILTTFDTQSDIVAAIEAGALGYLLKDAPPEQVHTAVLDTAAGKNTLAPDIAAALITRMQRSQVTLSAREQELLSLLATGATNKKLAQQLFISEATVKTHLVHIYSKLGVDNRTSAIAQAREEGLIS</sequence>
<evidence type="ECO:0000256" key="4">
    <source>
        <dbReference type="ARBA" id="ARBA00023163"/>
    </source>
</evidence>
<dbReference type="SUPFAM" id="SSF46894">
    <property type="entry name" value="C-terminal effector domain of the bipartite response regulators"/>
    <property type="match status" value="1"/>
</dbReference>
<evidence type="ECO:0000256" key="3">
    <source>
        <dbReference type="ARBA" id="ARBA00023125"/>
    </source>
</evidence>
<dbReference type="CDD" id="cd17535">
    <property type="entry name" value="REC_NarL-like"/>
    <property type="match status" value="1"/>
</dbReference>
<dbReference type="InterPro" id="IPR039420">
    <property type="entry name" value="WalR-like"/>
</dbReference>
<dbReference type="Gene3D" id="3.40.50.2300">
    <property type="match status" value="1"/>
</dbReference>
<dbReference type="PANTHER" id="PTHR43214">
    <property type="entry name" value="TWO-COMPONENT RESPONSE REGULATOR"/>
    <property type="match status" value="1"/>
</dbReference>
<keyword evidence="4" id="KW-0804">Transcription</keyword>
<dbReference type="Pfam" id="PF00072">
    <property type="entry name" value="Response_reg"/>
    <property type="match status" value="1"/>
</dbReference>
<dbReference type="CDD" id="cd06170">
    <property type="entry name" value="LuxR_C_like"/>
    <property type="match status" value="1"/>
</dbReference>
<dbReference type="PRINTS" id="PR00038">
    <property type="entry name" value="HTHLUXR"/>
</dbReference>
<dbReference type="PROSITE" id="PS50043">
    <property type="entry name" value="HTH_LUXR_2"/>
    <property type="match status" value="1"/>
</dbReference>